<dbReference type="AlphaFoldDB" id="A0A382GDX4"/>
<evidence type="ECO:0008006" key="2">
    <source>
        <dbReference type="Google" id="ProtNLM"/>
    </source>
</evidence>
<dbReference type="InterPro" id="IPR036412">
    <property type="entry name" value="HAD-like_sf"/>
</dbReference>
<organism evidence="1">
    <name type="scientific">marine metagenome</name>
    <dbReference type="NCBI Taxonomy" id="408172"/>
    <lineage>
        <taxon>unclassified sequences</taxon>
        <taxon>metagenomes</taxon>
        <taxon>ecological metagenomes</taxon>
    </lineage>
</organism>
<dbReference type="EMBL" id="UINC01055017">
    <property type="protein sequence ID" value="SVB73426.1"/>
    <property type="molecule type" value="Genomic_DNA"/>
</dbReference>
<dbReference type="InterPro" id="IPR006357">
    <property type="entry name" value="HAD-SF_hydro_IIA"/>
</dbReference>
<protein>
    <recommendedName>
        <fullName evidence="2">TIGR01459 family HAD-type hydrolase</fullName>
    </recommendedName>
</protein>
<evidence type="ECO:0000313" key="1">
    <source>
        <dbReference type="EMBL" id="SVB73426.1"/>
    </source>
</evidence>
<dbReference type="SUPFAM" id="SSF56784">
    <property type="entry name" value="HAD-like"/>
    <property type="match status" value="1"/>
</dbReference>
<feature type="non-terminal residue" evidence="1">
    <location>
        <position position="74"/>
    </location>
</feature>
<proteinExistence type="predicted"/>
<dbReference type="Pfam" id="PF13344">
    <property type="entry name" value="Hydrolase_6"/>
    <property type="match status" value="1"/>
</dbReference>
<dbReference type="InterPro" id="IPR023214">
    <property type="entry name" value="HAD_sf"/>
</dbReference>
<name>A0A382GDX4_9ZZZZ</name>
<accession>A0A382GDX4</accession>
<reference evidence="1" key="1">
    <citation type="submission" date="2018-05" db="EMBL/GenBank/DDBJ databases">
        <authorList>
            <person name="Lanie J.A."/>
            <person name="Ng W.-L."/>
            <person name="Kazmierczak K.M."/>
            <person name="Andrzejewski T.M."/>
            <person name="Davidsen T.M."/>
            <person name="Wayne K.J."/>
            <person name="Tettelin H."/>
            <person name="Glass J.I."/>
            <person name="Rusch D."/>
            <person name="Podicherti R."/>
            <person name="Tsui H.-C.T."/>
            <person name="Winkler M.E."/>
        </authorList>
    </citation>
    <scope>NUCLEOTIDE SEQUENCE</scope>
</reference>
<sequence>MTKNLDNEGLKSIVENYDLFFIDLWGVVHNGIRLHKNAIETLNEISNAKKNYILLTNAPRPNNTVKVFLKKMGM</sequence>
<gene>
    <name evidence="1" type="ORF">METZ01_LOCUS226280</name>
</gene>
<dbReference type="Gene3D" id="3.40.50.1000">
    <property type="entry name" value="HAD superfamily/HAD-like"/>
    <property type="match status" value="1"/>
</dbReference>